<accession>A0ABS8PQV2</accession>
<evidence type="ECO:0000313" key="3">
    <source>
        <dbReference type="EMBL" id="MCD2423476.1"/>
    </source>
</evidence>
<comment type="caution">
    <text evidence="3">The sequence shown here is derived from an EMBL/GenBank/DDBJ whole genome shotgun (WGS) entry which is preliminary data.</text>
</comment>
<feature type="region of interest" description="Disordered" evidence="1">
    <location>
        <begin position="165"/>
        <end position="184"/>
    </location>
</feature>
<organism evidence="3 4">
    <name type="scientific">Niabella pedocola</name>
    <dbReference type="NCBI Taxonomy" id="1752077"/>
    <lineage>
        <taxon>Bacteria</taxon>
        <taxon>Pseudomonadati</taxon>
        <taxon>Bacteroidota</taxon>
        <taxon>Chitinophagia</taxon>
        <taxon>Chitinophagales</taxon>
        <taxon>Chitinophagaceae</taxon>
        <taxon>Niabella</taxon>
    </lineage>
</organism>
<proteinExistence type="predicted"/>
<evidence type="ECO:0000256" key="1">
    <source>
        <dbReference type="SAM" id="MobiDB-lite"/>
    </source>
</evidence>
<gene>
    <name evidence="3" type="ORF">LQ567_11935</name>
</gene>
<dbReference type="RefSeq" id="WP_231004739.1">
    <property type="nucleotide sequence ID" value="NZ_JAJNEC010000005.1"/>
</dbReference>
<dbReference type="EMBL" id="JAJNEC010000005">
    <property type="protein sequence ID" value="MCD2423476.1"/>
    <property type="molecule type" value="Genomic_DNA"/>
</dbReference>
<reference evidence="3 4" key="1">
    <citation type="submission" date="2021-11" db="EMBL/GenBank/DDBJ databases">
        <title>Genomic of Niabella pedocola.</title>
        <authorList>
            <person name="Wu T."/>
        </authorList>
    </citation>
    <scope>NUCLEOTIDE SEQUENCE [LARGE SCALE GENOMIC DNA]</scope>
    <source>
        <strain evidence="3 4">JCM 31011</strain>
    </source>
</reference>
<name>A0ABS8PQV2_9BACT</name>
<evidence type="ECO:0000313" key="4">
    <source>
        <dbReference type="Proteomes" id="UP001199816"/>
    </source>
</evidence>
<sequence length="200" mass="23983">MVRFLCYDTALNEEYTLIRLLQRYPRYWSLFAGTDDEQIWDAAPYLFEVDSDFYDLRRESGLIRLDHCMVLETDEPGVAVVQFLQRFIYPETTEDPVYFRIWDPRVLLQAFPAWSEKERMLFFEFFDRFYTEGADGVWLDCWMPDVRYRLSREPVQKAAIFPDNDPVALKDTQTPDEKPEAQTDVINTEAPPKRRRFFIE</sequence>
<dbReference type="Pfam" id="PF13503">
    <property type="entry name" value="DUF4123"/>
    <property type="match status" value="1"/>
</dbReference>
<keyword evidence="4" id="KW-1185">Reference proteome</keyword>
<dbReference type="Proteomes" id="UP001199816">
    <property type="component" value="Unassembled WGS sequence"/>
</dbReference>
<protein>
    <submittedName>
        <fullName evidence="3">DUF4123 domain-containing protein</fullName>
    </submittedName>
</protein>
<feature type="domain" description="DUF4123" evidence="2">
    <location>
        <begin position="16"/>
        <end position="119"/>
    </location>
</feature>
<dbReference type="InterPro" id="IPR025391">
    <property type="entry name" value="DUF4123"/>
</dbReference>
<evidence type="ECO:0000259" key="2">
    <source>
        <dbReference type="Pfam" id="PF13503"/>
    </source>
</evidence>